<gene>
    <name evidence="2" type="ORF">DAPPUDRAFT_254739</name>
</gene>
<evidence type="ECO:0000313" key="2">
    <source>
        <dbReference type="EMBL" id="EFX72248.1"/>
    </source>
</evidence>
<protein>
    <submittedName>
        <fullName evidence="2">Uncharacterized protein</fullName>
    </submittedName>
</protein>
<reference evidence="2 3" key="1">
    <citation type="journal article" date="2011" name="Science">
        <title>The ecoresponsive genome of Daphnia pulex.</title>
        <authorList>
            <person name="Colbourne J.K."/>
            <person name="Pfrender M.E."/>
            <person name="Gilbert D."/>
            <person name="Thomas W.K."/>
            <person name="Tucker A."/>
            <person name="Oakley T.H."/>
            <person name="Tokishita S."/>
            <person name="Aerts A."/>
            <person name="Arnold G.J."/>
            <person name="Basu M.K."/>
            <person name="Bauer D.J."/>
            <person name="Caceres C.E."/>
            <person name="Carmel L."/>
            <person name="Casola C."/>
            <person name="Choi J.H."/>
            <person name="Detter J.C."/>
            <person name="Dong Q."/>
            <person name="Dusheyko S."/>
            <person name="Eads B.D."/>
            <person name="Frohlich T."/>
            <person name="Geiler-Samerotte K.A."/>
            <person name="Gerlach D."/>
            <person name="Hatcher P."/>
            <person name="Jogdeo S."/>
            <person name="Krijgsveld J."/>
            <person name="Kriventseva E.V."/>
            <person name="Kultz D."/>
            <person name="Laforsch C."/>
            <person name="Lindquist E."/>
            <person name="Lopez J."/>
            <person name="Manak J.R."/>
            <person name="Muller J."/>
            <person name="Pangilinan J."/>
            <person name="Patwardhan R.P."/>
            <person name="Pitluck S."/>
            <person name="Pritham E.J."/>
            <person name="Rechtsteiner A."/>
            <person name="Rho M."/>
            <person name="Rogozin I.B."/>
            <person name="Sakarya O."/>
            <person name="Salamov A."/>
            <person name="Schaack S."/>
            <person name="Shapiro H."/>
            <person name="Shiga Y."/>
            <person name="Skalitzky C."/>
            <person name="Smith Z."/>
            <person name="Souvorov A."/>
            <person name="Sung W."/>
            <person name="Tang Z."/>
            <person name="Tsuchiya D."/>
            <person name="Tu H."/>
            <person name="Vos H."/>
            <person name="Wang M."/>
            <person name="Wolf Y.I."/>
            <person name="Yamagata H."/>
            <person name="Yamada T."/>
            <person name="Ye Y."/>
            <person name="Shaw J.R."/>
            <person name="Andrews J."/>
            <person name="Crease T.J."/>
            <person name="Tang H."/>
            <person name="Lucas S.M."/>
            <person name="Robertson H.M."/>
            <person name="Bork P."/>
            <person name="Koonin E.V."/>
            <person name="Zdobnov E.M."/>
            <person name="Grigoriev I.V."/>
            <person name="Lynch M."/>
            <person name="Boore J.L."/>
        </authorList>
    </citation>
    <scope>NUCLEOTIDE SEQUENCE [LARGE SCALE GENOMIC DNA]</scope>
</reference>
<dbReference type="HOGENOM" id="CLU_2335757_0_0_1"/>
<dbReference type="Proteomes" id="UP000000305">
    <property type="component" value="Unassembled WGS sequence"/>
</dbReference>
<dbReference type="EMBL" id="GL732601">
    <property type="protein sequence ID" value="EFX72248.1"/>
    <property type="molecule type" value="Genomic_DNA"/>
</dbReference>
<proteinExistence type="predicted"/>
<dbReference type="KEGG" id="dpx:DAPPUDRAFT_254739"/>
<keyword evidence="1" id="KW-1133">Transmembrane helix</keyword>
<dbReference type="InParanoid" id="E9H7S9"/>
<name>E9H7S9_DAPPU</name>
<keyword evidence="1" id="KW-0472">Membrane</keyword>
<feature type="transmembrane region" description="Helical" evidence="1">
    <location>
        <begin position="48"/>
        <end position="68"/>
    </location>
</feature>
<keyword evidence="1" id="KW-0812">Transmembrane</keyword>
<accession>E9H7S9</accession>
<evidence type="ECO:0000313" key="3">
    <source>
        <dbReference type="Proteomes" id="UP000000305"/>
    </source>
</evidence>
<dbReference type="AlphaFoldDB" id="E9H7S9"/>
<keyword evidence="3" id="KW-1185">Reference proteome</keyword>
<organism evidence="2 3">
    <name type="scientific">Daphnia pulex</name>
    <name type="common">Water flea</name>
    <dbReference type="NCBI Taxonomy" id="6669"/>
    <lineage>
        <taxon>Eukaryota</taxon>
        <taxon>Metazoa</taxon>
        <taxon>Ecdysozoa</taxon>
        <taxon>Arthropoda</taxon>
        <taxon>Crustacea</taxon>
        <taxon>Branchiopoda</taxon>
        <taxon>Diplostraca</taxon>
        <taxon>Cladocera</taxon>
        <taxon>Anomopoda</taxon>
        <taxon>Daphniidae</taxon>
        <taxon>Daphnia</taxon>
    </lineage>
</organism>
<sequence length="98" mass="10400">MTGQTVLMPDLQISALFDGLTGLMIDLMTGHTVWPTVLFAGLSDLNGLTFYGLIPDLIGLNALMNGIYVRSGLMNKHIGQLPVVTDLMTGLPGLLTIG</sequence>
<evidence type="ECO:0000256" key="1">
    <source>
        <dbReference type="SAM" id="Phobius"/>
    </source>
</evidence>